<keyword evidence="1" id="KW-0472">Membrane</keyword>
<evidence type="ECO:0000313" key="3">
    <source>
        <dbReference type="EMBL" id="KLO04603.1"/>
    </source>
</evidence>
<dbReference type="Pfam" id="PF20151">
    <property type="entry name" value="DUF6533"/>
    <property type="match status" value="1"/>
</dbReference>
<proteinExistence type="predicted"/>
<name>A0A0H2R542_9AGAM</name>
<feature type="transmembrane region" description="Helical" evidence="1">
    <location>
        <begin position="45"/>
        <end position="70"/>
    </location>
</feature>
<dbReference type="AlphaFoldDB" id="A0A0H2R542"/>
<feature type="transmembrane region" description="Helical" evidence="1">
    <location>
        <begin position="14"/>
        <end position="33"/>
    </location>
</feature>
<feature type="domain" description="DUF6533" evidence="2">
    <location>
        <begin position="16"/>
        <end position="58"/>
    </location>
</feature>
<evidence type="ECO:0000313" key="4">
    <source>
        <dbReference type="Proteomes" id="UP000053477"/>
    </source>
</evidence>
<accession>A0A0H2R542</accession>
<sequence length="238" mass="27194">MSDLAVAVIQRQSVYYYTLASFVICYYDYFLTLDDEIRYFWRRKFGLTAFLFFLNRYTQFLGTIPVVILTFARLSDKGFQPYHHYFVVFTLIVGSLILILRTYALYGGSRKVLYTLAMLWVIAVGIGIWTIMSRSTVVKSPVDVLFPNVCLEPSYNGQRLALTWIVVFTFDSVVFGLTMFKVMTSSTTVNGRSRLLTRIVRDGAAYYVILGVVYLSNIITSLVAPPALQDISVWFANV</sequence>
<feature type="transmembrane region" description="Helical" evidence="1">
    <location>
        <begin position="204"/>
        <end position="224"/>
    </location>
</feature>
<keyword evidence="1" id="KW-1133">Transmembrane helix</keyword>
<gene>
    <name evidence="3" type="ORF">SCHPADRAFT_947585</name>
</gene>
<protein>
    <recommendedName>
        <fullName evidence="2">DUF6533 domain-containing protein</fullName>
    </recommendedName>
</protein>
<dbReference type="EMBL" id="KQ086487">
    <property type="protein sequence ID" value="KLO04603.1"/>
    <property type="molecule type" value="Genomic_DNA"/>
</dbReference>
<keyword evidence="4" id="KW-1185">Reference proteome</keyword>
<evidence type="ECO:0000256" key="1">
    <source>
        <dbReference type="SAM" id="Phobius"/>
    </source>
</evidence>
<organism evidence="3 4">
    <name type="scientific">Schizopora paradoxa</name>
    <dbReference type="NCBI Taxonomy" id="27342"/>
    <lineage>
        <taxon>Eukaryota</taxon>
        <taxon>Fungi</taxon>
        <taxon>Dikarya</taxon>
        <taxon>Basidiomycota</taxon>
        <taxon>Agaricomycotina</taxon>
        <taxon>Agaricomycetes</taxon>
        <taxon>Hymenochaetales</taxon>
        <taxon>Schizoporaceae</taxon>
        <taxon>Schizopora</taxon>
    </lineage>
</organism>
<feature type="transmembrane region" description="Helical" evidence="1">
    <location>
        <begin position="161"/>
        <end position="183"/>
    </location>
</feature>
<evidence type="ECO:0000259" key="2">
    <source>
        <dbReference type="Pfam" id="PF20151"/>
    </source>
</evidence>
<keyword evidence="1" id="KW-0812">Transmembrane</keyword>
<feature type="transmembrane region" description="Helical" evidence="1">
    <location>
        <begin position="112"/>
        <end position="132"/>
    </location>
</feature>
<dbReference type="InterPro" id="IPR045340">
    <property type="entry name" value="DUF6533"/>
</dbReference>
<dbReference type="OrthoDB" id="2686513at2759"/>
<dbReference type="Proteomes" id="UP000053477">
    <property type="component" value="Unassembled WGS sequence"/>
</dbReference>
<dbReference type="InParanoid" id="A0A0H2R542"/>
<reference evidence="3 4" key="1">
    <citation type="submission" date="2015-04" db="EMBL/GenBank/DDBJ databases">
        <title>Complete genome sequence of Schizopora paradoxa KUC8140, a cosmopolitan wood degrader in East Asia.</title>
        <authorList>
            <consortium name="DOE Joint Genome Institute"/>
            <person name="Min B."/>
            <person name="Park H."/>
            <person name="Jang Y."/>
            <person name="Kim J.-J."/>
            <person name="Kim K.H."/>
            <person name="Pangilinan J."/>
            <person name="Lipzen A."/>
            <person name="Riley R."/>
            <person name="Grigoriev I.V."/>
            <person name="Spatafora J.W."/>
            <person name="Choi I.-G."/>
        </authorList>
    </citation>
    <scope>NUCLEOTIDE SEQUENCE [LARGE SCALE GENOMIC DNA]</scope>
    <source>
        <strain evidence="3 4">KUC8140</strain>
    </source>
</reference>
<feature type="transmembrane region" description="Helical" evidence="1">
    <location>
        <begin position="82"/>
        <end position="100"/>
    </location>
</feature>